<feature type="region of interest" description="Disordered" evidence="1">
    <location>
        <begin position="870"/>
        <end position="903"/>
    </location>
</feature>
<organism evidence="2 3">
    <name type="scientific">Riccia sorocarpa</name>
    <dbReference type="NCBI Taxonomy" id="122646"/>
    <lineage>
        <taxon>Eukaryota</taxon>
        <taxon>Viridiplantae</taxon>
        <taxon>Streptophyta</taxon>
        <taxon>Embryophyta</taxon>
        <taxon>Marchantiophyta</taxon>
        <taxon>Marchantiopsida</taxon>
        <taxon>Marchantiidae</taxon>
        <taxon>Marchantiales</taxon>
        <taxon>Ricciaceae</taxon>
        <taxon>Riccia</taxon>
    </lineage>
</organism>
<sequence length="943" mass="107794">MERISEVDEKKLLKVDHDKYKTMYPFGTDAVFSIPVEKIEEAPSIFVYRSVNEKYVMDTFKRMIENSTFIPQITDLLPFSLSKGDSVRLETYASIHQLRMSKPDQLVEALIKDKDIVFLAISGQHSSRAQQLIMNSAKVPEKIKNHNRYRKSRILDGQHESWKYHDISYQDNKNNEQAYYVPSFVECLRQARSQWIDLNRPQGAQGSNKKNPVFEQFKSTVSQTMGRKSYKEVISLVCCSDDTFKEFENFVDAWQKGEIPDVYGALGKPKGERDVGEVLRDLSQLSVNRFRPVNGLPDEDLKLVWSQLAQGSVWVSRPAKYQGPEDIVALKEYCKALKEKRPPGDKNGYKFRTYKDPFRKVLAKALLGLFCPTRIAYVGMHKVAFIERLLLGERVNWGGIFCAYVQSALQTVGNGSPVFIGAFLVHLHRANGWLSSQESALFSENSNPYLVNLVSEDEDEDEDEDHVQVEGEVLPAPHSPPASPTSPNYSPIEESEGQKKQKKRQNETLHEESSKRQKKPLRIEIPEIVETEDLSSEEVRRPKEPKEVSRNLMRSSPLEGRSSKGVVISAEYLGKYQEDFNTWGQLAVSYTIPEPWLGEMLKYLPEKPENEIKNITQYQLTLDEKLDCKLVFLDLTHSDLVTWEKQEFSCFLGIVKELTSSEGFAIVVVMEFGKQLVSFSAALKELKDARVLMECGCYEGPRLQRSIDLLSPSWQLVYAYVSFGPEDYKPSFCSTERLHPTCNEFATKKGLEDVEPEKRENAVQLNLKNKLPRWEFVNLSSPDDEPLTHPLCKRRGFCYRMVVNYSEEDSTVLDFFSGGIFTREALFFHRDVFYFAHSEKEAIFVKEYAKALLRCSTRVRSWYERYKSLKVPTSSSPPPALASSSQQPGLASTSQQAARAVADEDEIEDTDAAKFVFDADVENEAKTNFGNARRRVAFNKNIV</sequence>
<accession>A0ABD3IBN5</accession>
<gene>
    <name evidence="2" type="ORF">R1sor_017723</name>
</gene>
<reference evidence="2 3" key="1">
    <citation type="submission" date="2024-09" db="EMBL/GenBank/DDBJ databases">
        <title>Chromosome-scale assembly of Riccia sorocarpa.</title>
        <authorList>
            <person name="Paukszto L."/>
        </authorList>
    </citation>
    <scope>NUCLEOTIDE SEQUENCE [LARGE SCALE GENOMIC DNA]</scope>
    <source>
        <strain evidence="2">LP-2024</strain>
        <tissue evidence="2">Aerial parts of the thallus</tissue>
    </source>
</reference>
<keyword evidence="3" id="KW-1185">Reference proteome</keyword>
<feature type="compositionally biased region" description="Acidic residues" evidence="1">
    <location>
        <begin position="527"/>
        <end position="536"/>
    </location>
</feature>
<comment type="caution">
    <text evidence="2">The sequence shown here is derived from an EMBL/GenBank/DDBJ whole genome shotgun (WGS) entry which is preliminary data.</text>
</comment>
<dbReference type="AlphaFoldDB" id="A0ABD3IBN5"/>
<evidence type="ECO:0000256" key="1">
    <source>
        <dbReference type="SAM" id="MobiDB-lite"/>
    </source>
</evidence>
<evidence type="ECO:0000313" key="2">
    <source>
        <dbReference type="EMBL" id="KAL3699701.1"/>
    </source>
</evidence>
<proteinExistence type="predicted"/>
<evidence type="ECO:0000313" key="3">
    <source>
        <dbReference type="Proteomes" id="UP001633002"/>
    </source>
</evidence>
<dbReference type="Proteomes" id="UP001633002">
    <property type="component" value="Unassembled WGS sequence"/>
</dbReference>
<name>A0ABD3IBN5_9MARC</name>
<protein>
    <submittedName>
        <fullName evidence="2">Uncharacterized protein</fullName>
    </submittedName>
</protein>
<feature type="compositionally biased region" description="Basic and acidic residues" evidence="1">
    <location>
        <begin position="496"/>
        <end position="525"/>
    </location>
</feature>
<dbReference type="EMBL" id="JBJQOH010000001">
    <property type="protein sequence ID" value="KAL3699701.1"/>
    <property type="molecule type" value="Genomic_DNA"/>
</dbReference>
<feature type="region of interest" description="Disordered" evidence="1">
    <location>
        <begin position="456"/>
        <end position="560"/>
    </location>
</feature>
<feature type="compositionally biased region" description="Acidic residues" evidence="1">
    <location>
        <begin position="456"/>
        <end position="465"/>
    </location>
</feature>
<feature type="compositionally biased region" description="Basic and acidic residues" evidence="1">
    <location>
        <begin position="537"/>
        <end position="549"/>
    </location>
</feature>